<evidence type="ECO:0000313" key="1">
    <source>
        <dbReference type="EMBL" id="NEV65778.1"/>
    </source>
</evidence>
<reference evidence="1" key="1">
    <citation type="submission" date="2014-11" db="EMBL/GenBank/DDBJ databases">
        <authorList>
            <person name="Malar M.C."/>
            <person name="Sen D."/>
            <person name="Tripathy S."/>
        </authorList>
    </citation>
    <scope>NUCLEOTIDE SEQUENCE</scope>
    <source>
        <strain evidence="1">BDU141951</strain>
    </source>
</reference>
<dbReference type="PANTHER" id="PTHR31303:SF1">
    <property type="entry name" value="CTP-DEPENDENT DIACYLGLYCEROL KINASE 1"/>
    <property type="match status" value="1"/>
</dbReference>
<accession>A0A0C1UY02</accession>
<dbReference type="GO" id="GO:0004143">
    <property type="term" value="F:ATP-dependent diacylglycerol kinase activity"/>
    <property type="evidence" value="ECO:0007669"/>
    <property type="project" value="InterPro"/>
</dbReference>
<name>A0A0C1UY02_9CYAN</name>
<keyword evidence="1" id="KW-0548">Nucleotidyltransferase</keyword>
<comment type="caution">
    <text evidence="1">The sequence shown here is derived from an EMBL/GenBank/DDBJ whole genome shotgun (WGS) entry which is preliminary data.</text>
</comment>
<dbReference type="EMBL" id="JTHE02000002">
    <property type="protein sequence ID" value="NEV65778.1"/>
    <property type="molecule type" value="Genomic_DNA"/>
</dbReference>
<keyword evidence="1" id="KW-0808">Transferase</keyword>
<organism evidence="1">
    <name type="scientific">Lyngbya confervoides BDU141951</name>
    <dbReference type="NCBI Taxonomy" id="1574623"/>
    <lineage>
        <taxon>Bacteria</taxon>
        <taxon>Bacillati</taxon>
        <taxon>Cyanobacteriota</taxon>
        <taxon>Cyanophyceae</taxon>
        <taxon>Oscillatoriophycideae</taxon>
        <taxon>Oscillatoriales</taxon>
        <taxon>Microcoleaceae</taxon>
        <taxon>Lyngbya</taxon>
    </lineage>
</organism>
<protein>
    <submittedName>
        <fullName evidence="1">Phosphatidate cytidylyltransferase</fullName>
    </submittedName>
</protein>
<dbReference type="PANTHER" id="PTHR31303">
    <property type="entry name" value="CTP-DEPENDENT DIACYLGLYCEROL KINASE 1"/>
    <property type="match status" value="1"/>
</dbReference>
<dbReference type="GO" id="GO:0016779">
    <property type="term" value="F:nucleotidyltransferase activity"/>
    <property type="evidence" value="ECO:0007669"/>
    <property type="project" value="UniProtKB-KW"/>
</dbReference>
<sequence length="218" mass="23537">MAQVVLVGAWLGVVGVISESLYLTKSVSVEITRKIVHIGAGNVILLAWWLHTPAWMGIAASLLFSLVALLSYWLPILPGINSVGRTSLGTFFYAVSIGLLTATFWEGSPEFTMLGILTMTWGDGMAAIIGQSLGRHRYTVWDMTKSWEGTSTMLLVSFGVSLGVLSIVHGLTPTIAAIALLTALTATFLESFARWGLDNLTVPLGSAFLAYGLWQWWG</sequence>
<proteinExistence type="predicted"/>
<dbReference type="AlphaFoldDB" id="A0A0C1UY02"/>
<gene>
    <name evidence="1" type="ORF">QQ91_001445</name>
</gene>
<reference evidence="1" key="3">
    <citation type="submission" date="2020-02" db="EMBL/GenBank/DDBJ databases">
        <authorList>
            <person name="Sarangi A.N."/>
            <person name="Ghosh S."/>
            <person name="Mukherjee M."/>
            <person name="Tripathy S."/>
        </authorList>
    </citation>
    <scope>NUCLEOTIDE SEQUENCE</scope>
    <source>
        <strain evidence="1">BDU141951</strain>
    </source>
</reference>
<reference evidence="1" key="2">
    <citation type="journal article" date="2015" name="Genome Announc.">
        <title>Draft Genome Sequence of Filamentous Marine Cyanobacterium Lyngbya confervoides Strain BDU141951.</title>
        <authorList>
            <person name="Chandrababunaidu M.M."/>
            <person name="Sen D."/>
            <person name="Tripathy S."/>
        </authorList>
    </citation>
    <scope>NUCLEOTIDE SEQUENCE</scope>
    <source>
        <strain evidence="1">BDU141951</strain>
    </source>
</reference>
<dbReference type="InterPro" id="IPR037997">
    <property type="entry name" value="Dgk1-like"/>
</dbReference>